<comment type="caution">
    <text evidence="1">The sequence shown here is derived from an EMBL/GenBank/DDBJ whole genome shotgun (WGS) entry which is preliminary data.</text>
</comment>
<keyword evidence="2" id="KW-1185">Reference proteome</keyword>
<sequence length="148" mass="17149">MARNKYGNKKTVVDNITFDSQAEATYYIQLKWLLQAKQIKSFKCQPRFLLQEAYIKPDGTKVRKIEYVADFEIHNLDGSVEVIDIKGAETKEFLLKKKIYEYKFDIPLKVLAYEESLGFIELDKLKKLRKGAVSGKKSRSNKSSQSRS</sequence>
<dbReference type="OrthoDB" id="1853564at2"/>
<dbReference type="AlphaFoldDB" id="A0A0J1IAQ3"/>
<reference evidence="1 2" key="1">
    <citation type="submission" date="2015-05" db="EMBL/GenBank/DDBJ databases">
        <title>Whole genome sequence and identification of bacterial endophytes from Costus igneus.</title>
        <authorList>
            <person name="Lee Y.P."/>
            <person name="Gan H.M."/>
            <person name="Eng W."/>
            <person name="Wheatley M.S."/>
            <person name="Caraballo A."/>
            <person name="Polter S."/>
            <person name="Savka M.A."/>
            <person name="Hudson A.O."/>
        </authorList>
    </citation>
    <scope>NUCLEOTIDE SEQUENCE [LARGE SCALE GENOMIC DNA]</scope>
    <source>
        <strain evidence="1 2">RIT379</strain>
    </source>
</reference>
<evidence type="ECO:0008006" key="3">
    <source>
        <dbReference type="Google" id="ProtNLM"/>
    </source>
</evidence>
<dbReference type="Proteomes" id="UP000036045">
    <property type="component" value="Unassembled WGS sequence"/>
</dbReference>
<gene>
    <name evidence="1" type="ORF">ABW02_20195</name>
</gene>
<evidence type="ECO:0000313" key="1">
    <source>
        <dbReference type="EMBL" id="KLV23052.1"/>
    </source>
</evidence>
<accession>A0A0J1IAQ3</accession>
<evidence type="ECO:0000313" key="2">
    <source>
        <dbReference type="Proteomes" id="UP000036045"/>
    </source>
</evidence>
<dbReference type="EMBL" id="LDPH01000027">
    <property type="protein sequence ID" value="KLV23052.1"/>
    <property type="molecule type" value="Genomic_DNA"/>
</dbReference>
<protein>
    <recommendedName>
        <fullName evidence="3">DUF1064 domain-containing protein</fullName>
    </recommendedName>
</protein>
<dbReference type="RefSeq" id="WP_047944067.1">
    <property type="nucleotide sequence ID" value="NZ_LDPH01000027.1"/>
</dbReference>
<name>A0A0J1IAQ3_NIACI</name>
<dbReference type="PATRIC" id="fig|1397.4.peg.2792"/>
<dbReference type="Pfam" id="PF06356">
    <property type="entry name" value="DUF1064"/>
    <property type="match status" value="1"/>
</dbReference>
<dbReference type="InterPro" id="IPR009414">
    <property type="entry name" value="DUF1064"/>
</dbReference>
<proteinExistence type="predicted"/>
<organism evidence="1 2">
    <name type="scientific">Niallia circulans</name>
    <name type="common">Bacillus circulans</name>
    <dbReference type="NCBI Taxonomy" id="1397"/>
    <lineage>
        <taxon>Bacteria</taxon>
        <taxon>Bacillati</taxon>
        <taxon>Bacillota</taxon>
        <taxon>Bacilli</taxon>
        <taxon>Bacillales</taxon>
        <taxon>Bacillaceae</taxon>
        <taxon>Niallia</taxon>
    </lineage>
</organism>